<dbReference type="AlphaFoldDB" id="A0A427BB16"/>
<feature type="transmembrane region" description="Helical" evidence="1">
    <location>
        <begin position="103"/>
        <end position="128"/>
    </location>
</feature>
<name>A0A427BB16_ENSVE</name>
<protein>
    <submittedName>
        <fullName evidence="2">Uncharacterized protein</fullName>
    </submittedName>
</protein>
<dbReference type="EMBL" id="AMZH03000072">
    <property type="protein sequence ID" value="RRT85720.1"/>
    <property type="molecule type" value="Genomic_DNA"/>
</dbReference>
<evidence type="ECO:0000256" key="1">
    <source>
        <dbReference type="SAM" id="Phobius"/>
    </source>
</evidence>
<dbReference type="Proteomes" id="UP000287651">
    <property type="component" value="Unassembled WGS sequence"/>
</dbReference>
<reference evidence="2 3" key="1">
    <citation type="journal article" date="2014" name="Agronomy (Basel)">
        <title>A Draft Genome Sequence for Ensete ventricosum, the Drought-Tolerant Tree Against Hunger.</title>
        <authorList>
            <person name="Harrison J."/>
            <person name="Moore K.A."/>
            <person name="Paszkiewicz K."/>
            <person name="Jones T."/>
            <person name="Grant M."/>
            <person name="Ambacheew D."/>
            <person name="Muzemil S."/>
            <person name="Studholme D.J."/>
        </authorList>
    </citation>
    <scope>NUCLEOTIDE SEQUENCE [LARGE SCALE GENOMIC DNA]</scope>
</reference>
<organism evidence="2 3">
    <name type="scientific">Ensete ventricosum</name>
    <name type="common">Abyssinian banana</name>
    <name type="synonym">Musa ensete</name>
    <dbReference type="NCBI Taxonomy" id="4639"/>
    <lineage>
        <taxon>Eukaryota</taxon>
        <taxon>Viridiplantae</taxon>
        <taxon>Streptophyta</taxon>
        <taxon>Embryophyta</taxon>
        <taxon>Tracheophyta</taxon>
        <taxon>Spermatophyta</taxon>
        <taxon>Magnoliopsida</taxon>
        <taxon>Liliopsida</taxon>
        <taxon>Zingiberales</taxon>
        <taxon>Musaceae</taxon>
        <taxon>Ensete</taxon>
    </lineage>
</organism>
<comment type="caution">
    <text evidence="2">The sequence shown here is derived from an EMBL/GenBank/DDBJ whole genome shotgun (WGS) entry which is preliminary data.</text>
</comment>
<keyword evidence="1" id="KW-1133">Transmembrane helix</keyword>
<evidence type="ECO:0000313" key="3">
    <source>
        <dbReference type="Proteomes" id="UP000287651"/>
    </source>
</evidence>
<keyword evidence="1" id="KW-0472">Membrane</keyword>
<evidence type="ECO:0000313" key="2">
    <source>
        <dbReference type="EMBL" id="RRT85720.1"/>
    </source>
</evidence>
<keyword evidence="1" id="KW-0812">Transmembrane</keyword>
<sequence length="130" mass="14829">MYIRGSRYAVGIYRHLRRAVHPFLVDYSNLLLHRAVSSFLGAALCDPTEYGFYYAALNEVLEGHRFRYACVMHVLLYCRCVSIVVRWMVVLLCCEVSGHYVEFYLCAVIGGATSMVGLNLFIVGWGMYLP</sequence>
<feature type="transmembrane region" description="Helical" evidence="1">
    <location>
        <begin position="66"/>
        <end position="91"/>
    </location>
</feature>
<gene>
    <name evidence="2" type="ORF">B296_00007795</name>
</gene>
<proteinExistence type="predicted"/>
<accession>A0A427BB16</accession>